<reference evidence="2 3" key="1">
    <citation type="journal article" date="2015" name="Nat. Commun.">
        <title>Outbred genome sequencing and CRISPR/Cas9 gene editing in butterflies.</title>
        <authorList>
            <person name="Li X."/>
            <person name="Fan D."/>
            <person name="Zhang W."/>
            <person name="Liu G."/>
            <person name="Zhang L."/>
            <person name="Zhao L."/>
            <person name="Fang X."/>
            <person name="Chen L."/>
            <person name="Dong Y."/>
            <person name="Chen Y."/>
            <person name="Ding Y."/>
            <person name="Zhao R."/>
            <person name="Feng M."/>
            <person name="Zhu Y."/>
            <person name="Feng Y."/>
            <person name="Jiang X."/>
            <person name="Zhu D."/>
            <person name="Xiang H."/>
            <person name="Feng X."/>
            <person name="Li S."/>
            <person name="Wang J."/>
            <person name="Zhang G."/>
            <person name="Kronforst M.R."/>
            <person name="Wang W."/>
        </authorList>
    </citation>
    <scope>NUCLEOTIDE SEQUENCE [LARGE SCALE GENOMIC DNA]</scope>
    <source>
        <strain evidence="2">Ya'a_city_454_Pm</strain>
        <tissue evidence="2">Whole body</tissue>
    </source>
</reference>
<dbReference type="Proteomes" id="UP000053240">
    <property type="component" value="Unassembled WGS sequence"/>
</dbReference>
<dbReference type="AlphaFoldDB" id="A0A0N0PCY7"/>
<organism evidence="2 3">
    <name type="scientific">Papilio machaon</name>
    <name type="common">Old World swallowtail butterfly</name>
    <dbReference type="NCBI Taxonomy" id="76193"/>
    <lineage>
        <taxon>Eukaryota</taxon>
        <taxon>Metazoa</taxon>
        <taxon>Ecdysozoa</taxon>
        <taxon>Arthropoda</taxon>
        <taxon>Hexapoda</taxon>
        <taxon>Insecta</taxon>
        <taxon>Pterygota</taxon>
        <taxon>Neoptera</taxon>
        <taxon>Endopterygota</taxon>
        <taxon>Lepidoptera</taxon>
        <taxon>Glossata</taxon>
        <taxon>Ditrysia</taxon>
        <taxon>Papilionoidea</taxon>
        <taxon>Papilionidae</taxon>
        <taxon>Papilioninae</taxon>
        <taxon>Papilio</taxon>
    </lineage>
</organism>
<keyword evidence="3" id="KW-1185">Reference proteome</keyword>
<proteinExistence type="predicted"/>
<accession>A0A0N0PCY7</accession>
<name>A0A0N0PCY7_PAPMA</name>
<dbReference type="EMBL" id="KQ460396">
    <property type="protein sequence ID" value="KPJ15347.1"/>
    <property type="molecule type" value="Genomic_DNA"/>
</dbReference>
<gene>
    <name evidence="2" type="ORF">RR48_01908</name>
</gene>
<evidence type="ECO:0000256" key="1">
    <source>
        <dbReference type="SAM" id="MobiDB-lite"/>
    </source>
</evidence>
<feature type="region of interest" description="Disordered" evidence="1">
    <location>
        <begin position="42"/>
        <end position="70"/>
    </location>
</feature>
<sequence length="91" mass="10047">MVVVEDEIKKKNRREKRRVRVPSDAECVSRWRVSMTPRALATRPAGCGRAVGQRDTGPQHVGGGTRAGYHANTRRANTLLHTNARPLSIGC</sequence>
<dbReference type="InParanoid" id="A0A0N0PCY7"/>
<protein>
    <submittedName>
        <fullName evidence="2">Uncharacterized protein</fullName>
    </submittedName>
</protein>
<evidence type="ECO:0000313" key="2">
    <source>
        <dbReference type="EMBL" id="KPJ15347.1"/>
    </source>
</evidence>
<evidence type="ECO:0000313" key="3">
    <source>
        <dbReference type="Proteomes" id="UP000053240"/>
    </source>
</evidence>